<dbReference type="Pfam" id="PF01926">
    <property type="entry name" value="MMR_HSR1"/>
    <property type="match status" value="1"/>
</dbReference>
<dbReference type="Proteomes" id="UP000316495">
    <property type="component" value="Unassembled WGS sequence"/>
</dbReference>
<evidence type="ECO:0000256" key="2">
    <source>
        <dbReference type="ARBA" id="ARBA00022490"/>
    </source>
</evidence>
<dbReference type="PRINTS" id="PR00326">
    <property type="entry name" value="GTP1OBG"/>
</dbReference>
<reference evidence="11 12" key="1">
    <citation type="submission" date="2017-07" db="EMBL/GenBank/DDBJ databases">
        <title>Mechanisms for carbon and nitrogen cycling indicate functional differentiation within the Candidate Phyla Radiation.</title>
        <authorList>
            <person name="Danczak R.E."/>
            <person name="Johnston M.D."/>
            <person name="Kenah C."/>
            <person name="Slattery M."/>
            <person name="Wrighton K.C."/>
            <person name="Wilkins M.J."/>
        </authorList>
    </citation>
    <scope>NUCLEOTIDE SEQUENCE [LARGE SCALE GENOMIC DNA]</scope>
    <source>
        <strain evidence="11">Athens1014_28</strain>
    </source>
</reference>
<dbReference type="InterPro" id="IPR036726">
    <property type="entry name" value="GTP1_OBG_dom_sf"/>
</dbReference>
<sequence length="323" mass="35222">MTDEVTIKIKAGRGGDGAVSFLRQKFRPMGGPDGGDGGNGGSIIFIADNNVNTLTFFDSRKHFEAENGQDGMGKNLHGKSGSDLILKVPQGTIFYQNKKKVADLLKVGQEFVVAKGGNGGWGNQHFASSIKQKPEWSKKGLFGEEKELKLELKLIADVGIIGLPNVGKSTLLSVISNARPKIADYPFTTLEPNLGVVKIYDKEFIFADIPGLIEGASVGRGLGDKFLRHIERTKEILILVSAESSDPVADYQTLIKELADYSKKLAKKKFLVAISKSEIIDEKRQTKIAADFKKEKISPIFFSSATSKNLDLLLKQIYGLSSK</sequence>
<comment type="subcellular location">
    <subcellularLocation>
        <location evidence="8">Cytoplasm</location>
    </subcellularLocation>
</comment>
<dbReference type="EC" id="3.6.5.-" evidence="8"/>
<dbReference type="InterPro" id="IPR027417">
    <property type="entry name" value="P-loop_NTPase"/>
</dbReference>
<feature type="binding site" evidence="8">
    <location>
        <position position="169"/>
    </location>
    <ligand>
        <name>Mg(2+)</name>
        <dbReference type="ChEBI" id="CHEBI:18420"/>
    </ligand>
</feature>
<dbReference type="PROSITE" id="PS00905">
    <property type="entry name" value="GTP1_OBG"/>
    <property type="match status" value="1"/>
</dbReference>
<dbReference type="InterPro" id="IPR006073">
    <property type="entry name" value="GTP-bd"/>
</dbReference>
<keyword evidence="7 8" id="KW-0342">GTP-binding</keyword>
<dbReference type="SUPFAM" id="SSF82051">
    <property type="entry name" value="Obg GTP-binding protein N-terminal domain"/>
    <property type="match status" value="1"/>
</dbReference>
<dbReference type="NCBIfam" id="NF008955">
    <property type="entry name" value="PRK12297.1"/>
    <property type="match status" value="1"/>
</dbReference>
<feature type="domain" description="Obg" evidence="10">
    <location>
        <begin position="1"/>
        <end position="155"/>
    </location>
</feature>
<dbReference type="Pfam" id="PF01018">
    <property type="entry name" value="GTP1_OBG"/>
    <property type="match status" value="1"/>
</dbReference>
<dbReference type="InterPro" id="IPR045086">
    <property type="entry name" value="OBG_GTPase"/>
</dbReference>
<keyword evidence="4 8" id="KW-0547">Nucleotide-binding</keyword>
<evidence type="ECO:0000256" key="3">
    <source>
        <dbReference type="ARBA" id="ARBA00022723"/>
    </source>
</evidence>
<comment type="function">
    <text evidence="8">An essential GTPase which binds GTP, GDP and possibly (p)ppGpp with moderate affinity, with high nucleotide exchange rates and a fairly low GTP hydrolysis rate. Plays a role in control of the cell cycle, stress response, ribosome biogenesis and in those bacteria that undergo differentiation, in morphogenesis control.</text>
</comment>
<gene>
    <name evidence="8" type="primary">obg</name>
    <name evidence="11" type="ORF">Athens101428_344</name>
</gene>
<evidence type="ECO:0000256" key="6">
    <source>
        <dbReference type="ARBA" id="ARBA00022842"/>
    </source>
</evidence>
<dbReference type="PROSITE" id="PS51883">
    <property type="entry name" value="OBG"/>
    <property type="match status" value="1"/>
</dbReference>
<dbReference type="CDD" id="cd01898">
    <property type="entry name" value="Obg"/>
    <property type="match status" value="1"/>
</dbReference>
<evidence type="ECO:0000256" key="8">
    <source>
        <dbReference type="HAMAP-Rule" id="MF_01454"/>
    </source>
</evidence>
<dbReference type="NCBIfam" id="NF008956">
    <property type="entry name" value="PRK12299.1"/>
    <property type="match status" value="1"/>
</dbReference>
<dbReference type="GO" id="GO:0005525">
    <property type="term" value="F:GTP binding"/>
    <property type="evidence" value="ECO:0007669"/>
    <property type="project" value="UniProtKB-UniRule"/>
</dbReference>
<evidence type="ECO:0000256" key="5">
    <source>
        <dbReference type="ARBA" id="ARBA00022801"/>
    </source>
</evidence>
<dbReference type="GO" id="GO:0003924">
    <property type="term" value="F:GTPase activity"/>
    <property type="evidence" value="ECO:0007669"/>
    <property type="project" value="UniProtKB-UniRule"/>
</dbReference>
<feature type="binding site" evidence="8">
    <location>
        <begin position="162"/>
        <end position="169"/>
    </location>
    <ligand>
        <name>GTP</name>
        <dbReference type="ChEBI" id="CHEBI:37565"/>
    </ligand>
</feature>
<proteinExistence type="inferred from homology"/>
<dbReference type="GO" id="GO:0042254">
    <property type="term" value="P:ribosome biogenesis"/>
    <property type="evidence" value="ECO:0007669"/>
    <property type="project" value="UniProtKB-UniRule"/>
</dbReference>
<dbReference type="FunFam" id="2.70.210.12:FF:000001">
    <property type="entry name" value="GTPase Obg"/>
    <property type="match status" value="1"/>
</dbReference>
<name>A0A554LN43_9BACT</name>
<feature type="binding site" evidence="8">
    <location>
        <position position="189"/>
    </location>
    <ligand>
        <name>Mg(2+)</name>
        <dbReference type="ChEBI" id="CHEBI:18420"/>
    </ligand>
</feature>
<evidence type="ECO:0000259" key="10">
    <source>
        <dbReference type="PROSITE" id="PS51883"/>
    </source>
</evidence>
<dbReference type="PANTHER" id="PTHR11702:SF31">
    <property type="entry name" value="MITOCHONDRIAL RIBOSOME-ASSOCIATED GTPASE 2"/>
    <property type="match status" value="1"/>
</dbReference>
<dbReference type="Gene3D" id="3.40.50.300">
    <property type="entry name" value="P-loop containing nucleotide triphosphate hydrolases"/>
    <property type="match status" value="1"/>
</dbReference>
<comment type="subunit">
    <text evidence="8">Monomer.</text>
</comment>
<protein>
    <recommendedName>
        <fullName evidence="8">GTPase Obg</fullName>
        <ecNumber evidence="8">3.6.5.-</ecNumber>
    </recommendedName>
    <alternativeName>
        <fullName evidence="8">GTP-binding protein Obg</fullName>
    </alternativeName>
</protein>
<dbReference type="InterPro" id="IPR031167">
    <property type="entry name" value="G_OBG"/>
</dbReference>
<feature type="binding site" evidence="8">
    <location>
        <begin position="275"/>
        <end position="278"/>
    </location>
    <ligand>
        <name>GTP</name>
        <dbReference type="ChEBI" id="CHEBI:37565"/>
    </ligand>
</feature>
<evidence type="ECO:0000313" key="11">
    <source>
        <dbReference type="EMBL" id="TSC94301.1"/>
    </source>
</evidence>
<dbReference type="EMBL" id="VMGN01000016">
    <property type="protein sequence ID" value="TSC94301.1"/>
    <property type="molecule type" value="Genomic_DNA"/>
</dbReference>
<keyword evidence="6 8" id="KW-0460">Magnesium</keyword>
<evidence type="ECO:0000256" key="7">
    <source>
        <dbReference type="ARBA" id="ARBA00023134"/>
    </source>
</evidence>
<dbReference type="HAMAP" id="MF_01454">
    <property type="entry name" value="GTPase_Obg"/>
    <property type="match status" value="1"/>
</dbReference>
<evidence type="ECO:0000256" key="4">
    <source>
        <dbReference type="ARBA" id="ARBA00022741"/>
    </source>
</evidence>
<feature type="binding site" evidence="8">
    <location>
        <begin position="208"/>
        <end position="211"/>
    </location>
    <ligand>
        <name>GTP</name>
        <dbReference type="ChEBI" id="CHEBI:37565"/>
    </ligand>
</feature>
<dbReference type="GO" id="GO:0000287">
    <property type="term" value="F:magnesium ion binding"/>
    <property type="evidence" value="ECO:0007669"/>
    <property type="project" value="InterPro"/>
</dbReference>
<comment type="cofactor">
    <cofactor evidence="8">
        <name>Mg(2+)</name>
        <dbReference type="ChEBI" id="CHEBI:18420"/>
    </cofactor>
</comment>
<dbReference type="NCBIfam" id="TIGR02729">
    <property type="entry name" value="Obg_CgtA"/>
    <property type="match status" value="1"/>
</dbReference>
<accession>A0A554LN43</accession>
<dbReference type="PIRSF" id="PIRSF002401">
    <property type="entry name" value="GTP_bd_Obg/CgtA"/>
    <property type="match status" value="1"/>
</dbReference>
<feature type="binding site" evidence="8">
    <location>
        <begin position="303"/>
        <end position="305"/>
    </location>
    <ligand>
        <name>GTP</name>
        <dbReference type="ChEBI" id="CHEBI:37565"/>
    </ligand>
</feature>
<keyword evidence="3 8" id="KW-0479">Metal-binding</keyword>
<evidence type="ECO:0000259" key="9">
    <source>
        <dbReference type="PROSITE" id="PS51710"/>
    </source>
</evidence>
<evidence type="ECO:0000313" key="12">
    <source>
        <dbReference type="Proteomes" id="UP000316495"/>
    </source>
</evidence>
<dbReference type="InterPro" id="IPR006074">
    <property type="entry name" value="GTP1-OBG_CS"/>
</dbReference>
<dbReference type="AlphaFoldDB" id="A0A554LN43"/>
<keyword evidence="5 8" id="KW-0378">Hydrolase</keyword>
<comment type="caution">
    <text evidence="11">The sequence shown here is derived from an EMBL/GenBank/DDBJ whole genome shotgun (WGS) entry which is preliminary data.</text>
</comment>
<comment type="similarity">
    <text evidence="1 8">Belongs to the TRAFAC class OBG-HflX-like GTPase superfamily. OBG GTPase family.</text>
</comment>
<dbReference type="PROSITE" id="PS51710">
    <property type="entry name" value="G_OBG"/>
    <property type="match status" value="1"/>
</dbReference>
<keyword evidence="2 8" id="KW-0963">Cytoplasm</keyword>
<dbReference type="SUPFAM" id="SSF52540">
    <property type="entry name" value="P-loop containing nucleoside triphosphate hydrolases"/>
    <property type="match status" value="1"/>
</dbReference>
<dbReference type="PANTHER" id="PTHR11702">
    <property type="entry name" value="DEVELOPMENTALLY REGULATED GTP-BINDING PROTEIN-RELATED"/>
    <property type="match status" value="1"/>
</dbReference>
<feature type="domain" description="OBG-type G" evidence="9">
    <location>
        <begin position="156"/>
        <end position="322"/>
    </location>
</feature>
<dbReference type="Gene3D" id="2.70.210.12">
    <property type="entry name" value="GTP1/OBG domain"/>
    <property type="match status" value="1"/>
</dbReference>
<dbReference type="GO" id="GO:0005737">
    <property type="term" value="C:cytoplasm"/>
    <property type="evidence" value="ECO:0007669"/>
    <property type="project" value="UniProtKB-SubCell"/>
</dbReference>
<organism evidence="11 12">
    <name type="scientific">Candidatus Berkelbacteria bacterium Athens1014_28</name>
    <dbReference type="NCBI Taxonomy" id="2017145"/>
    <lineage>
        <taxon>Bacteria</taxon>
        <taxon>Candidatus Berkelbacteria</taxon>
    </lineage>
</organism>
<dbReference type="InterPro" id="IPR014100">
    <property type="entry name" value="GTP-bd_Obg/CgtA"/>
</dbReference>
<dbReference type="InterPro" id="IPR005225">
    <property type="entry name" value="Small_GTP-bd"/>
</dbReference>
<dbReference type="NCBIfam" id="TIGR00231">
    <property type="entry name" value="small_GTP"/>
    <property type="match status" value="1"/>
</dbReference>
<feature type="binding site" evidence="8">
    <location>
        <begin position="187"/>
        <end position="191"/>
    </location>
    <ligand>
        <name>GTP</name>
        <dbReference type="ChEBI" id="CHEBI:37565"/>
    </ligand>
</feature>
<dbReference type="InterPro" id="IPR006169">
    <property type="entry name" value="GTP1_OBG_dom"/>
</dbReference>
<evidence type="ECO:0000256" key="1">
    <source>
        <dbReference type="ARBA" id="ARBA00007699"/>
    </source>
</evidence>